<dbReference type="EMBL" id="CAJPEV010002645">
    <property type="protein sequence ID" value="CAG0897607.1"/>
    <property type="molecule type" value="Genomic_DNA"/>
</dbReference>
<name>A0A7R9A9S9_9CRUS</name>
<gene>
    <name evidence="1" type="ORF">DSTB1V02_LOCUS9864</name>
</gene>
<reference evidence="1" key="1">
    <citation type="submission" date="2020-11" db="EMBL/GenBank/DDBJ databases">
        <authorList>
            <person name="Tran Van P."/>
        </authorList>
    </citation>
    <scope>NUCLEOTIDE SEQUENCE</scope>
</reference>
<accession>A0A7R9A9S9</accession>
<sequence length="273" mass="30699">MISSEAASEWTSVLPLNACIEAAVKGIEFAVSGALDSLDDDVLLRLSKSILDIHAMGRDIGGDLLEKLLLILMERNANLESEKDAQFWKKTWQLCLQQRLPLTPDLRCKILCSFPSCFQMELLRCFASDNAESHLIQACKMFPELFQLVCLTCEAFIVDTKDPKCCVFVQRFLANFQDVSHLNLYPLKVRPFVIMLQSLPYLDPAGSASSISMFCDMAPAHLFVGSDFASWLRIIFLQYPDGYAQCIAHAKFAFVLRALRAASPSHMKNELFQ</sequence>
<organism evidence="1">
    <name type="scientific">Darwinula stevensoni</name>
    <dbReference type="NCBI Taxonomy" id="69355"/>
    <lineage>
        <taxon>Eukaryota</taxon>
        <taxon>Metazoa</taxon>
        <taxon>Ecdysozoa</taxon>
        <taxon>Arthropoda</taxon>
        <taxon>Crustacea</taxon>
        <taxon>Oligostraca</taxon>
        <taxon>Ostracoda</taxon>
        <taxon>Podocopa</taxon>
        <taxon>Podocopida</taxon>
        <taxon>Darwinulocopina</taxon>
        <taxon>Darwinuloidea</taxon>
        <taxon>Darwinulidae</taxon>
        <taxon>Darwinula</taxon>
    </lineage>
</organism>
<evidence type="ECO:0000313" key="1">
    <source>
        <dbReference type="EMBL" id="CAD7250080.1"/>
    </source>
</evidence>
<protein>
    <submittedName>
        <fullName evidence="1">Uncharacterized protein</fullName>
    </submittedName>
</protein>
<keyword evidence="2" id="KW-1185">Reference proteome</keyword>
<proteinExistence type="predicted"/>
<dbReference type="EMBL" id="LR902162">
    <property type="protein sequence ID" value="CAD7250080.1"/>
    <property type="molecule type" value="Genomic_DNA"/>
</dbReference>
<dbReference type="Proteomes" id="UP000677054">
    <property type="component" value="Unassembled WGS sequence"/>
</dbReference>
<dbReference type="AlphaFoldDB" id="A0A7R9A9S9"/>
<evidence type="ECO:0000313" key="2">
    <source>
        <dbReference type="Proteomes" id="UP000677054"/>
    </source>
</evidence>